<name>A0ABQ4QIU5_9HYPH</name>
<evidence type="ECO:0000256" key="1">
    <source>
        <dbReference type="SAM" id="MobiDB-lite"/>
    </source>
</evidence>
<gene>
    <name evidence="2" type="ORF">AFCDBAGC_2931</name>
</gene>
<proteinExistence type="predicted"/>
<feature type="compositionally biased region" description="Polar residues" evidence="1">
    <location>
        <begin position="270"/>
        <end position="279"/>
    </location>
</feature>
<evidence type="ECO:0008006" key="4">
    <source>
        <dbReference type="Google" id="ProtNLM"/>
    </source>
</evidence>
<dbReference type="PANTHER" id="PTHR40045:SF1">
    <property type="entry name" value="YQCI_YCGG FAMILY PROTEIN"/>
    <property type="match status" value="1"/>
</dbReference>
<dbReference type="InterPro" id="IPR014988">
    <property type="entry name" value="Uncharacterised_YqcI/YcgG"/>
</dbReference>
<sequence length="279" mass="31079">MNFPKDIDLPRGIDLPCDIGFPRDDAGHPLAERFRDLIQNPSFPCVGAKAALARGQIRFVIGRDIGAADDDARMHAALMAFVCRYRARPELFQSLVVIFDRPGGLSEEGFEARMWDRLQALSDQDSRLGHAYDARVAPDPQDAHFSLSFAGEAFFVVGLHPGASRKARLFAAPALVFNLHDQFERLRAEGRYERMRETIQARDVSWAGSVNPMLTRHGERSEAPQYSGRQVPDDWACPFQRRAVELRREAGPIAADLRGGAFRVPPATRRSPSAADQTP</sequence>
<dbReference type="Proteomes" id="UP001055117">
    <property type="component" value="Unassembled WGS sequence"/>
</dbReference>
<organism evidence="2 3">
    <name type="scientific">Methylobacterium cerastii</name>
    <dbReference type="NCBI Taxonomy" id="932741"/>
    <lineage>
        <taxon>Bacteria</taxon>
        <taxon>Pseudomonadati</taxon>
        <taxon>Pseudomonadota</taxon>
        <taxon>Alphaproteobacteria</taxon>
        <taxon>Hyphomicrobiales</taxon>
        <taxon>Methylobacteriaceae</taxon>
        <taxon>Methylobacterium</taxon>
    </lineage>
</organism>
<feature type="region of interest" description="Disordered" evidence="1">
    <location>
        <begin position="259"/>
        <end position="279"/>
    </location>
</feature>
<comment type="caution">
    <text evidence="2">The sequence shown here is derived from an EMBL/GenBank/DDBJ whole genome shotgun (WGS) entry which is preliminary data.</text>
</comment>
<accession>A0ABQ4QIU5</accession>
<evidence type="ECO:0000313" key="2">
    <source>
        <dbReference type="EMBL" id="GJD45062.1"/>
    </source>
</evidence>
<dbReference type="NCBIfam" id="NF041366">
    <property type="entry name" value="GntA_guanitoxin"/>
    <property type="match status" value="1"/>
</dbReference>
<dbReference type="EMBL" id="BPQG01000044">
    <property type="protein sequence ID" value="GJD45062.1"/>
    <property type="molecule type" value="Genomic_DNA"/>
</dbReference>
<keyword evidence="3" id="KW-1185">Reference proteome</keyword>
<protein>
    <recommendedName>
        <fullName evidence="4">YqcI/YcgG family protein</fullName>
    </recommendedName>
</protein>
<evidence type="ECO:0000313" key="3">
    <source>
        <dbReference type="Proteomes" id="UP001055117"/>
    </source>
</evidence>
<dbReference type="PANTHER" id="PTHR40045">
    <property type="entry name" value="YCGG FAMILY PROTEIN"/>
    <property type="match status" value="1"/>
</dbReference>
<reference evidence="2 3" key="1">
    <citation type="journal article" date="2021" name="Front. Microbiol.">
        <title>Comprehensive Comparative Genomics and Phenotyping of Methylobacterium Species.</title>
        <authorList>
            <person name="Alessa O."/>
            <person name="Ogura Y."/>
            <person name="Fujitani Y."/>
            <person name="Takami H."/>
            <person name="Hayashi T."/>
            <person name="Sahin N."/>
            <person name="Tani A."/>
        </authorList>
    </citation>
    <scope>NUCLEOTIDE SEQUENCE [LARGE SCALE GENOMIC DNA]</scope>
    <source>
        <strain evidence="2 3">DSM 23679</strain>
    </source>
</reference>
<dbReference type="Pfam" id="PF08892">
    <property type="entry name" value="YqcI_YcgG"/>
    <property type="match status" value="1"/>
</dbReference>